<dbReference type="AlphaFoldDB" id="A0AA36DHY6"/>
<gene>
    <name evidence="2" type="ORF">MSPICULIGERA_LOCUS24672</name>
</gene>
<name>A0AA36DHY6_9BILA</name>
<dbReference type="Proteomes" id="UP001177023">
    <property type="component" value="Unassembled WGS sequence"/>
</dbReference>
<feature type="transmembrane region" description="Helical" evidence="1">
    <location>
        <begin position="30"/>
        <end position="54"/>
    </location>
</feature>
<keyword evidence="1" id="KW-1133">Transmembrane helix</keyword>
<feature type="non-terminal residue" evidence="2">
    <location>
        <position position="180"/>
    </location>
</feature>
<evidence type="ECO:0000256" key="1">
    <source>
        <dbReference type="SAM" id="Phobius"/>
    </source>
</evidence>
<evidence type="ECO:0000313" key="2">
    <source>
        <dbReference type="EMBL" id="CAJ0586681.1"/>
    </source>
</evidence>
<comment type="caution">
    <text evidence="2">The sequence shown here is derived from an EMBL/GenBank/DDBJ whole genome shotgun (WGS) entry which is preliminary data.</text>
</comment>
<feature type="transmembrane region" description="Helical" evidence="1">
    <location>
        <begin position="148"/>
        <end position="171"/>
    </location>
</feature>
<keyword evidence="1" id="KW-0812">Transmembrane</keyword>
<dbReference type="EMBL" id="CATQJA010002709">
    <property type="protein sequence ID" value="CAJ0586681.1"/>
    <property type="molecule type" value="Genomic_DNA"/>
</dbReference>
<feature type="transmembrane region" description="Helical" evidence="1">
    <location>
        <begin position="75"/>
        <end position="97"/>
    </location>
</feature>
<proteinExistence type="predicted"/>
<organism evidence="2 3">
    <name type="scientific">Mesorhabditis spiculigera</name>
    <dbReference type="NCBI Taxonomy" id="96644"/>
    <lineage>
        <taxon>Eukaryota</taxon>
        <taxon>Metazoa</taxon>
        <taxon>Ecdysozoa</taxon>
        <taxon>Nematoda</taxon>
        <taxon>Chromadorea</taxon>
        <taxon>Rhabditida</taxon>
        <taxon>Rhabditina</taxon>
        <taxon>Rhabditomorpha</taxon>
        <taxon>Rhabditoidea</taxon>
        <taxon>Rhabditidae</taxon>
        <taxon>Mesorhabditinae</taxon>
        <taxon>Mesorhabditis</taxon>
    </lineage>
</organism>
<protein>
    <submittedName>
        <fullName evidence="2">Uncharacterized protein</fullName>
    </submittedName>
</protein>
<keyword evidence="1" id="KW-0472">Membrane</keyword>
<evidence type="ECO:0000313" key="3">
    <source>
        <dbReference type="Proteomes" id="UP001177023"/>
    </source>
</evidence>
<keyword evidence="3" id="KW-1185">Reference proteome</keyword>
<reference evidence="2" key="1">
    <citation type="submission" date="2023-06" db="EMBL/GenBank/DDBJ databases">
        <authorList>
            <person name="Delattre M."/>
        </authorList>
    </citation>
    <scope>NUCLEOTIDE SEQUENCE</scope>
    <source>
        <strain evidence="2">AF72</strain>
    </source>
</reference>
<sequence length="180" mass="20009">MAQRYSPKRVEDALELRRPEKTGCLQGRKFFQVLLSAHAVSHAAHAVAALLLFLSWKAISIECSQVVQFIAKLHVILAAIYTMIATGKLATLLASYFGQAASVRMMSVICALLSAKIYVMAMLAEAVLELATFAHVCKFSDEIYKHLWLSRIFFGVSLMINGIFLAVSLYYHPDTENKGH</sequence>
<accession>A0AA36DHY6</accession>